<name>A0A4R0RCD1_9APHY</name>
<evidence type="ECO:0000256" key="1">
    <source>
        <dbReference type="SAM" id="MobiDB-lite"/>
    </source>
</evidence>
<sequence length="579" mass="62764">MASQSSVDANDITMTTAGPSTGDTADPAPSDFPTPPLADITARRLLKAKGSELQYWIELTNEAAREASSDGKKRKRVLLKSGKVNELRQRLADYFGFDLVAAASSSGSSAAIQQGGAHAADGSEELQLISPAAASGRKADSIDAINRDIRMRQWIYLLIRSPLPGHYNTLARHPIPAVRNAQQAGLIAAPNTTGLAGSASANPVVPSQAALEEAATQGSLRTLSMLATVFPHAFPLPPQLDLPALFKGEGTAYLPASSFPSSSGVSHQQPQRAVSLPSPRFNTDNAHISSPGPSFGSSLPLSPISNSNRMAIQSLPYDQPGSSFRSFSGPAASPSMANTGFSYHHTPMTLPARHASRDVSGPTTTYGGVVSAAPVASRAPELQTTSLPSAMSPDQGTLNAFASCHVDIVSLQAATGPLRDVIRQMKNGEVQACRARYGPPESGSERKKATAEWIGLNVTITRRERIYQELVCKTGFNGDEERFFKFFTQPDPDASSRKRKRPEASEQLRPLRLVSQAIPHMRADVRREMARSMYLDPDTQSFSESRWQERWQDKNWWEVWRALGKEWYTPEEQKARDQS</sequence>
<feature type="region of interest" description="Disordered" evidence="1">
    <location>
        <begin position="1"/>
        <end position="37"/>
    </location>
</feature>
<feature type="compositionally biased region" description="Polar residues" evidence="1">
    <location>
        <begin position="1"/>
        <end position="23"/>
    </location>
</feature>
<accession>A0A4R0RCD1</accession>
<organism evidence="2 3">
    <name type="scientific">Steccherinum ochraceum</name>
    <dbReference type="NCBI Taxonomy" id="92696"/>
    <lineage>
        <taxon>Eukaryota</taxon>
        <taxon>Fungi</taxon>
        <taxon>Dikarya</taxon>
        <taxon>Basidiomycota</taxon>
        <taxon>Agaricomycotina</taxon>
        <taxon>Agaricomycetes</taxon>
        <taxon>Polyporales</taxon>
        <taxon>Steccherinaceae</taxon>
        <taxon>Steccherinum</taxon>
    </lineage>
</organism>
<comment type="caution">
    <text evidence="2">The sequence shown here is derived from an EMBL/GenBank/DDBJ whole genome shotgun (WGS) entry which is preliminary data.</text>
</comment>
<feature type="region of interest" description="Disordered" evidence="1">
    <location>
        <begin position="274"/>
        <end position="302"/>
    </location>
</feature>
<dbReference type="EMBL" id="RWJN01000654">
    <property type="protein sequence ID" value="TCD60124.1"/>
    <property type="molecule type" value="Genomic_DNA"/>
</dbReference>
<gene>
    <name evidence="2" type="ORF">EIP91_010698</name>
</gene>
<dbReference type="AlphaFoldDB" id="A0A4R0RCD1"/>
<feature type="compositionally biased region" description="Low complexity" evidence="1">
    <location>
        <begin position="288"/>
        <end position="302"/>
    </location>
</feature>
<evidence type="ECO:0000313" key="2">
    <source>
        <dbReference type="EMBL" id="TCD60124.1"/>
    </source>
</evidence>
<keyword evidence="3" id="KW-1185">Reference proteome</keyword>
<feature type="region of interest" description="Disordered" evidence="1">
    <location>
        <begin position="488"/>
        <end position="507"/>
    </location>
</feature>
<evidence type="ECO:0000313" key="3">
    <source>
        <dbReference type="Proteomes" id="UP000292702"/>
    </source>
</evidence>
<dbReference type="OrthoDB" id="3037223at2759"/>
<reference evidence="2 3" key="1">
    <citation type="submission" date="2018-11" db="EMBL/GenBank/DDBJ databases">
        <title>Genome assembly of Steccherinum ochraceum LE-BIN_3174, the white-rot fungus of the Steccherinaceae family (The Residual Polyporoid clade, Polyporales, Basidiomycota).</title>
        <authorList>
            <person name="Fedorova T.V."/>
            <person name="Glazunova O.A."/>
            <person name="Landesman E.O."/>
            <person name="Moiseenko K.V."/>
            <person name="Psurtseva N.V."/>
            <person name="Savinova O.S."/>
            <person name="Shakhova N.V."/>
            <person name="Tyazhelova T.V."/>
            <person name="Vasina D.V."/>
        </authorList>
    </citation>
    <scope>NUCLEOTIDE SEQUENCE [LARGE SCALE GENOMIC DNA]</scope>
    <source>
        <strain evidence="2 3">LE-BIN_3174</strain>
    </source>
</reference>
<proteinExistence type="predicted"/>
<dbReference type="Proteomes" id="UP000292702">
    <property type="component" value="Unassembled WGS sequence"/>
</dbReference>
<protein>
    <submittedName>
        <fullName evidence="2">Uncharacterized protein</fullName>
    </submittedName>
</protein>